<feature type="compositionally biased region" description="Basic residues" evidence="1">
    <location>
        <begin position="83"/>
        <end position="98"/>
    </location>
</feature>
<feature type="compositionally biased region" description="Basic and acidic residues" evidence="1">
    <location>
        <begin position="1"/>
        <end position="18"/>
    </location>
</feature>
<keyword evidence="3" id="KW-1185">Reference proteome</keyword>
<sequence length="118" mass="13228">MARNVERGRGGKLGKEGRGSGGRVEIARNMALERSVVGGGGNTPRAGKAKEDRDTKIEREREREKKNKKTVRKTRDKCLAGRGRGKKKKKKKKTKKKVEKKEFFAFGKKNPLPYFAAA</sequence>
<feature type="region of interest" description="Disordered" evidence="1">
    <location>
        <begin position="1"/>
        <end position="102"/>
    </location>
</feature>
<name>A0A8H7ZR32_9FUNG</name>
<dbReference type="EMBL" id="JAEFCI010009666">
    <property type="protein sequence ID" value="KAG5457680.1"/>
    <property type="molecule type" value="Genomic_DNA"/>
</dbReference>
<evidence type="ECO:0000256" key="1">
    <source>
        <dbReference type="SAM" id="MobiDB-lite"/>
    </source>
</evidence>
<gene>
    <name evidence="2" type="ORF">BJ554DRAFT_2242</name>
</gene>
<reference evidence="2 3" key="1">
    <citation type="journal article" name="Sci. Rep.">
        <title>Genome-scale phylogenetic analyses confirm Olpidium as the closest living zoosporic fungus to the non-flagellated, terrestrial fungi.</title>
        <authorList>
            <person name="Chang Y."/>
            <person name="Rochon D."/>
            <person name="Sekimoto S."/>
            <person name="Wang Y."/>
            <person name="Chovatia M."/>
            <person name="Sandor L."/>
            <person name="Salamov A."/>
            <person name="Grigoriev I.V."/>
            <person name="Stajich J.E."/>
            <person name="Spatafora J.W."/>
        </authorList>
    </citation>
    <scope>NUCLEOTIDE SEQUENCE [LARGE SCALE GENOMIC DNA]</scope>
    <source>
        <strain evidence="2">S191</strain>
    </source>
</reference>
<proteinExistence type="predicted"/>
<dbReference type="Proteomes" id="UP000673691">
    <property type="component" value="Unassembled WGS sequence"/>
</dbReference>
<dbReference type="AlphaFoldDB" id="A0A8H7ZR32"/>
<organism evidence="2 3">
    <name type="scientific">Olpidium bornovanus</name>
    <dbReference type="NCBI Taxonomy" id="278681"/>
    <lineage>
        <taxon>Eukaryota</taxon>
        <taxon>Fungi</taxon>
        <taxon>Fungi incertae sedis</taxon>
        <taxon>Olpidiomycota</taxon>
        <taxon>Olpidiomycotina</taxon>
        <taxon>Olpidiomycetes</taxon>
        <taxon>Olpidiales</taxon>
        <taxon>Olpidiaceae</taxon>
        <taxon>Olpidium</taxon>
    </lineage>
</organism>
<evidence type="ECO:0000313" key="2">
    <source>
        <dbReference type="EMBL" id="KAG5457680.1"/>
    </source>
</evidence>
<feature type="compositionally biased region" description="Basic and acidic residues" evidence="1">
    <location>
        <begin position="48"/>
        <end position="65"/>
    </location>
</feature>
<protein>
    <submittedName>
        <fullName evidence="2">Uncharacterized protein</fullName>
    </submittedName>
</protein>
<accession>A0A8H7ZR32</accession>
<comment type="caution">
    <text evidence="2">The sequence shown here is derived from an EMBL/GenBank/DDBJ whole genome shotgun (WGS) entry which is preliminary data.</text>
</comment>
<evidence type="ECO:0000313" key="3">
    <source>
        <dbReference type="Proteomes" id="UP000673691"/>
    </source>
</evidence>
<feature type="compositionally biased region" description="Basic residues" evidence="1">
    <location>
        <begin position="66"/>
        <end position="75"/>
    </location>
</feature>